<organism evidence="2 3">
    <name type="scientific">Anaerobacillus arseniciselenatis</name>
    <dbReference type="NCBI Taxonomy" id="85682"/>
    <lineage>
        <taxon>Bacteria</taxon>
        <taxon>Bacillati</taxon>
        <taxon>Bacillota</taxon>
        <taxon>Bacilli</taxon>
        <taxon>Bacillales</taxon>
        <taxon>Bacillaceae</taxon>
        <taxon>Anaerobacillus</taxon>
    </lineage>
</organism>
<keyword evidence="3" id="KW-1185">Reference proteome</keyword>
<dbReference type="RefSeq" id="WP_071312329.1">
    <property type="nucleotide sequence ID" value="NZ_MLQQ01000002.1"/>
</dbReference>
<evidence type="ECO:0000313" key="2">
    <source>
        <dbReference type="EMBL" id="OIJ15225.1"/>
    </source>
</evidence>
<sequence length="157" mass="19003">MIEKRLDRIEDMLSQLIGMVAKLSEDQQEMKKELAGVKDEQQGMKQEQQGMKKELHEMKQEQQGMKKELHEMKQEQQGMKKELHEMKQEQQGMKKEQQGMKKELIKTNIKLDELEQKSEKRHEEVIQRFQAFERDKDFIWEKTVNNEREIGNLKRLF</sequence>
<feature type="compositionally biased region" description="Basic and acidic residues" evidence="1">
    <location>
        <begin position="50"/>
        <end position="100"/>
    </location>
</feature>
<name>A0A1S2LV36_9BACI</name>
<feature type="compositionally biased region" description="Basic and acidic residues" evidence="1">
    <location>
        <begin position="31"/>
        <end position="42"/>
    </location>
</feature>
<evidence type="ECO:0000256" key="1">
    <source>
        <dbReference type="SAM" id="MobiDB-lite"/>
    </source>
</evidence>
<dbReference type="EMBL" id="MLQQ01000002">
    <property type="protein sequence ID" value="OIJ15225.1"/>
    <property type="molecule type" value="Genomic_DNA"/>
</dbReference>
<dbReference type="Gene3D" id="1.10.287.1490">
    <property type="match status" value="1"/>
</dbReference>
<dbReference type="OrthoDB" id="2679795at2"/>
<protein>
    <submittedName>
        <fullName evidence="2">Uncharacterized protein</fullName>
    </submittedName>
</protein>
<proteinExistence type="predicted"/>
<comment type="caution">
    <text evidence="2">The sequence shown here is derived from an EMBL/GenBank/DDBJ whole genome shotgun (WGS) entry which is preliminary data.</text>
</comment>
<feature type="region of interest" description="Disordered" evidence="1">
    <location>
        <begin position="31"/>
        <end position="100"/>
    </location>
</feature>
<accession>A0A1S2LV36</accession>
<dbReference type="Proteomes" id="UP000180098">
    <property type="component" value="Unassembled WGS sequence"/>
</dbReference>
<reference evidence="2 3" key="1">
    <citation type="submission" date="2016-10" db="EMBL/GenBank/DDBJ databases">
        <title>Draft genome sequences of four alkaliphilic bacteria belonging to the Anaerobacillus genus.</title>
        <authorList>
            <person name="Bassil N.M."/>
            <person name="Lloyd J.R."/>
        </authorList>
    </citation>
    <scope>NUCLEOTIDE SEQUENCE [LARGE SCALE GENOMIC DNA]</scope>
    <source>
        <strain evidence="2 3">DSM 15340</strain>
    </source>
</reference>
<gene>
    <name evidence="2" type="ORF">BKP35_05090</name>
</gene>
<dbReference type="AlphaFoldDB" id="A0A1S2LV36"/>
<evidence type="ECO:0000313" key="3">
    <source>
        <dbReference type="Proteomes" id="UP000180098"/>
    </source>
</evidence>